<evidence type="ECO:0000256" key="1">
    <source>
        <dbReference type="SAM" id="MobiDB-lite"/>
    </source>
</evidence>
<dbReference type="AlphaFoldDB" id="A0ABD5Q127"/>
<feature type="region of interest" description="Disordered" evidence="1">
    <location>
        <begin position="95"/>
        <end position="134"/>
    </location>
</feature>
<feature type="compositionally biased region" description="Acidic residues" evidence="1">
    <location>
        <begin position="118"/>
        <end position="129"/>
    </location>
</feature>
<organism evidence="2 3">
    <name type="scientific">Halorussus aquaticus</name>
    <dbReference type="NCBI Taxonomy" id="2953748"/>
    <lineage>
        <taxon>Archaea</taxon>
        <taxon>Methanobacteriati</taxon>
        <taxon>Methanobacteriota</taxon>
        <taxon>Stenosarchaea group</taxon>
        <taxon>Halobacteria</taxon>
        <taxon>Halobacteriales</taxon>
        <taxon>Haladaptataceae</taxon>
        <taxon>Halorussus</taxon>
    </lineage>
</organism>
<evidence type="ECO:0000313" key="2">
    <source>
        <dbReference type="EMBL" id="MFC4824467.1"/>
    </source>
</evidence>
<comment type="caution">
    <text evidence="2">The sequence shown here is derived from an EMBL/GenBank/DDBJ whole genome shotgun (WGS) entry which is preliminary data.</text>
</comment>
<dbReference type="GeneID" id="73044848"/>
<dbReference type="Proteomes" id="UP001595945">
    <property type="component" value="Unassembled WGS sequence"/>
</dbReference>
<dbReference type="EMBL" id="JBHSHT010000001">
    <property type="protein sequence ID" value="MFC4824467.1"/>
    <property type="molecule type" value="Genomic_DNA"/>
</dbReference>
<dbReference type="Pfam" id="PF01955">
    <property type="entry name" value="CbiZ"/>
    <property type="match status" value="1"/>
</dbReference>
<dbReference type="PANTHER" id="PTHR35336:SF5">
    <property type="entry name" value="ADENOSYLCOBINAMIDE AMIDOHYDROLASE"/>
    <property type="match status" value="1"/>
</dbReference>
<reference evidence="2 3" key="1">
    <citation type="journal article" date="2019" name="Int. J. Syst. Evol. Microbiol.">
        <title>The Global Catalogue of Microorganisms (GCM) 10K type strain sequencing project: providing services to taxonomists for standard genome sequencing and annotation.</title>
        <authorList>
            <consortium name="The Broad Institute Genomics Platform"/>
            <consortium name="The Broad Institute Genome Sequencing Center for Infectious Disease"/>
            <person name="Wu L."/>
            <person name="Ma J."/>
        </authorList>
    </citation>
    <scope>NUCLEOTIDE SEQUENCE [LARGE SCALE GENOMIC DNA]</scope>
    <source>
        <strain evidence="2 3">XZYJ18</strain>
    </source>
</reference>
<dbReference type="InterPro" id="IPR052209">
    <property type="entry name" value="CbiZ"/>
</dbReference>
<protein>
    <submittedName>
        <fullName evidence="2">Adenosylcobinamide amidohydrolase</fullName>
    </submittedName>
</protein>
<dbReference type="RefSeq" id="WP_254269793.1">
    <property type="nucleotide sequence ID" value="NZ_CP100400.1"/>
</dbReference>
<accession>A0ABD5Q127</accession>
<name>A0ABD5Q127_9EURY</name>
<gene>
    <name evidence="2" type="ORF">ACFO9K_09335</name>
</gene>
<dbReference type="InterPro" id="IPR002808">
    <property type="entry name" value="AdoCbi_amidolase"/>
</dbReference>
<dbReference type="PANTHER" id="PTHR35336">
    <property type="entry name" value="ADENOSYLCOBINAMIDE AMIDOHYDROLASE"/>
    <property type="match status" value="1"/>
</dbReference>
<proteinExistence type="predicted"/>
<evidence type="ECO:0000313" key="3">
    <source>
        <dbReference type="Proteomes" id="UP001595945"/>
    </source>
</evidence>
<keyword evidence="3" id="KW-1185">Reference proteome</keyword>
<sequence length="250" mass="25511">MFETETREGVLRVGREGARWLSTGWDGGEWRADAAYNVSVPEGFDRTDLDAYLAERRRSAGFDDPGPALLTGVALRHARGARCGPVSAVATAGVSNPAALPMDPDGEPAEGDGGPSDSDSDASDSDFDSGPEIGTVNVVVGTDRALAPGALPNLLAVAVEAKTATLLAETGFPGTTSDAVVAACDPAGEETTFSGSATEVGACARVCVREAVRAGLESRYGDATDATIPESVADADYGATATRRATVFTP</sequence>